<dbReference type="Gene3D" id="2.60.40.1180">
    <property type="entry name" value="Golgi alpha-mannosidase II"/>
    <property type="match status" value="1"/>
</dbReference>
<dbReference type="GO" id="GO:0004560">
    <property type="term" value="F:alpha-L-fucosidase activity"/>
    <property type="evidence" value="ECO:0007669"/>
    <property type="project" value="InterPro"/>
</dbReference>
<comment type="caution">
    <text evidence="9">The sequence shown here is derived from an EMBL/GenBank/DDBJ whole genome shotgun (WGS) entry which is preliminary data.</text>
</comment>
<dbReference type="Pfam" id="PF01120">
    <property type="entry name" value="Alpha_L_fucos"/>
    <property type="match status" value="1"/>
</dbReference>
<evidence type="ECO:0000259" key="8">
    <source>
        <dbReference type="Pfam" id="PF16757"/>
    </source>
</evidence>
<evidence type="ECO:0000256" key="5">
    <source>
        <dbReference type="ARBA" id="ARBA00022801"/>
    </source>
</evidence>
<dbReference type="SMART" id="SM00812">
    <property type="entry name" value="Alpha_L_fucos"/>
    <property type="match status" value="1"/>
</dbReference>
<reference evidence="9 10" key="1">
    <citation type="submission" date="2016-12" db="EMBL/GenBank/DDBJ databases">
        <authorList>
            <person name="Song W.-J."/>
            <person name="Kurnit D.M."/>
        </authorList>
    </citation>
    <scope>NUCLEOTIDE SEQUENCE [LARGE SCALE GENOMIC DNA]</scope>
    <source>
        <strain evidence="9 10">HSG9</strain>
    </source>
</reference>
<dbReference type="PIRSF" id="PIRSF001092">
    <property type="entry name" value="Alpha-L-fucosidase"/>
    <property type="match status" value="1"/>
</dbReference>
<evidence type="ECO:0000256" key="3">
    <source>
        <dbReference type="ARBA" id="ARBA00012662"/>
    </source>
</evidence>
<evidence type="ECO:0000259" key="7">
    <source>
        <dbReference type="Pfam" id="PF01120"/>
    </source>
</evidence>
<dbReference type="PANTHER" id="PTHR10030:SF37">
    <property type="entry name" value="ALPHA-L-FUCOSIDASE-RELATED"/>
    <property type="match status" value="1"/>
</dbReference>
<keyword evidence="10" id="KW-1185">Reference proteome</keyword>
<dbReference type="EC" id="3.2.1.51" evidence="3"/>
<evidence type="ECO:0000313" key="10">
    <source>
        <dbReference type="Proteomes" id="UP000191680"/>
    </source>
</evidence>
<dbReference type="Proteomes" id="UP000191680">
    <property type="component" value="Unassembled WGS sequence"/>
</dbReference>
<dbReference type="RefSeq" id="WP_080319790.1">
    <property type="nucleotide sequence ID" value="NZ_MTBC01000011.1"/>
</dbReference>
<dbReference type="EMBL" id="MTBC01000011">
    <property type="protein sequence ID" value="OQD41742.1"/>
    <property type="molecule type" value="Genomic_DNA"/>
</dbReference>
<comment type="function">
    <text evidence="1">Alpha-L-fucosidase is responsible for hydrolyzing the alpha-1,6-linked fucose joined to the reducing-end N-acetylglucosamine of the carbohydrate moieties of glycoproteins.</text>
</comment>
<dbReference type="InterPro" id="IPR031919">
    <property type="entry name" value="Fucosidase_C"/>
</dbReference>
<keyword evidence="6" id="KW-0326">Glycosidase</keyword>
<dbReference type="InterPro" id="IPR017853">
    <property type="entry name" value="GH"/>
</dbReference>
<keyword evidence="5" id="KW-0378">Hydrolase</keyword>
<dbReference type="GO" id="GO:0016139">
    <property type="term" value="P:glycoside catabolic process"/>
    <property type="evidence" value="ECO:0007669"/>
    <property type="project" value="TreeGrafter"/>
</dbReference>
<evidence type="ECO:0000256" key="2">
    <source>
        <dbReference type="ARBA" id="ARBA00007951"/>
    </source>
</evidence>
<sequence length="588" mass="66512">MKNNSLLLLATFFTLALTQGQTRSKYLPETLPSIPKITKPKTENSVPMGAIDQFEELKLNTVPVGNGPFKPTWSSIEENYPGEPKWLRDAKFGIWVHFGPQASGASGDWYARRLYVDGTLAHKNHLKNHGHPSKIGYKEVLRDWNPKKLDPKKLTEIYKDAGARFLILQGVHHDNFDLWDSYYHPWNSVEMGPKRDLIAEWANACKELDMRYGITFQHEYTWWWWQTAFGGDRTGAFKGIPYDGNLKPEDGKGLWWDGLDPRQLYGISLREYKGVTEAAYSAWSPPKPGIYTNHIPYAKWFTTQWALRIMDAIDKYDPDFIYTDGTDQKPFSGSGTGTGVKADAMQRVIAYYYNQSLQKHGYLDKFSVVKFRNKTNGTVTTEEFGVPEKTKDHEPWIAEVPVGDWYYAPDFTYDSGMMIHYIIEAIARDGNAAVCISPLPDGSLDQGSTNMLKEVGKWMKINGEAVYGSYAWKIPGEGEITNGKLKMLPGGKLGKQHAAFNFTPQDIRFTQGIDGSLFAFTMAIPQANEKVIIKALGTTSEKVVGKKITNVSLLGYKKSIDWQQTEEGLEITYPKTHNLKTAAVFKID</sequence>
<evidence type="ECO:0000256" key="6">
    <source>
        <dbReference type="ARBA" id="ARBA00023295"/>
    </source>
</evidence>
<dbReference type="Gene3D" id="3.20.20.80">
    <property type="entry name" value="Glycosidases"/>
    <property type="match status" value="1"/>
</dbReference>
<protein>
    <recommendedName>
        <fullName evidence="3">alpha-L-fucosidase</fullName>
        <ecNumber evidence="3">3.2.1.51</ecNumber>
    </recommendedName>
</protein>
<feature type="domain" description="Glycoside hydrolase family 29 N-terminal" evidence="7">
    <location>
        <begin position="66"/>
        <end position="464"/>
    </location>
</feature>
<dbReference type="SUPFAM" id="SSF51445">
    <property type="entry name" value="(Trans)glycosidases"/>
    <property type="match status" value="1"/>
</dbReference>
<dbReference type="InterPro" id="IPR057739">
    <property type="entry name" value="Glyco_hydro_29_N"/>
</dbReference>
<evidence type="ECO:0000313" key="9">
    <source>
        <dbReference type="EMBL" id="OQD41742.1"/>
    </source>
</evidence>
<dbReference type="InterPro" id="IPR013780">
    <property type="entry name" value="Glyco_hydro_b"/>
</dbReference>
<keyword evidence="4" id="KW-0732">Signal</keyword>
<proteinExistence type="inferred from homology"/>
<evidence type="ECO:0000256" key="4">
    <source>
        <dbReference type="ARBA" id="ARBA00022729"/>
    </source>
</evidence>
<organism evidence="9 10">
    <name type="scientific">Croceivirga radicis</name>
    <dbReference type="NCBI Taxonomy" id="1929488"/>
    <lineage>
        <taxon>Bacteria</taxon>
        <taxon>Pseudomonadati</taxon>
        <taxon>Bacteroidota</taxon>
        <taxon>Flavobacteriia</taxon>
        <taxon>Flavobacteriales</taxon>
        <taxon>Flavobacteriaceae</taxon>
        <taxon>Croceivirga</taxon>
    </lineage>
</organism>
<dbReference type="InterPro" id="IPR000933">
    <property type="entry name" value="Glyco_hydro_29"/>
</dbReference>
<dbReference type="Pfam" id="PF16757">
    <property type="entry name" value="Fucosidase_C"/>
    <property type="match status" value="1"/>
</dbReference>
<comment type="similarity">
    <text evidence="2">Belongs to the glycosyl hydrolase 29 family.</text>
</comment>
<dbReference type="InterPro" id="IPR016286">
    <property type="entry name" value="FUC_metazoa-typ"/>
</dbReference>
<evidence type="ECO:0000256" key="1">
    <source>
        <dbReference type="ARBA" id="ARBA00004071"/>
    </source>
</evidence>
<dbReference type="AlphaFoldDB" id="A0A1V6LNK5"/>
<dbReference type="GO" id="GO:0006004">
    <property type="term" value="P:fucose metabolic process"/>
    <property type="evidence" value="ECO:0007669"/>
    <property type="project" value="InterPro"/>
</dbReference>
<gene>
    <name evidence="9" type="ORF">BUL40_14175</name>
</gene>
<name>A0A1V6LNK5_9FLAO</name>
<dbReference type="OrthoDB" id="1095333at2"/>
<accession>A0A1V6LNK5</accession>
<dbReference type="GO" id="GO:0005764">
    <property type="term" value="C:lysosome"/>
    <property type="evidence" value="ECO:0007669"/>
    <property type="project" value="TreeGrafter"/>
</dbReference>
<dbReference type="PANTHER" id="PTHR10030">
    <property type="entry name" value="ALPHA-L-FUCOSIDASE"/>
    <property type="match status" value="1"/>
</dbReference>
<feature type="domain" description="Alpha-L-fucosidase C-terminal" evidence="8">
    <location>
        <begin position="505"/>
        <end position="587"/>
    </location>
</feature>